<dbReference type="InterPro" id="IPR001623">
    <property type="entry name" value="DnaJ_domain"/>
</dbReference>
<dbReference type="Gene3D" id="1.10.287.110">
    <property type="entry name" value="DnaJ domain"/>
    <property type="match status" value="1"/>
</dbReference>
<accession>A0A6J0L008</accession>
<sequence length="278" mass="31108">MLRWRSLLSLKSSFSSSSAATKTILAPFHSTSVLSEKSRKHFGSDRASKGGAGGTTSESSSKNSSIRFTCTVKEKGRRTSAKKTVDKLLFHSGLNDPIQNEWNIGPNPLIRDRHMKKKSPPGRGKKPRDKKTKRWHREGNTDDDFGADATTNKFENKWREAWTNQSQKASSYSRDSASSGFQWREGWSWTTQSQRRSKTWNNNGSCDDEPLMVGSQSDRKALGLPLAGPLKLEDVKNAYRLSAKKWHPDTNQGPSQAAAQEKFKLCVDAYNSLCYALS</sequence>
<evidence type="ECO:0000313" key="3">
    <source>
        <dbReference type="Proteomes" id="UP000504610"/>
    </source>
</evidence>
<dbReference type="Proteomes" id="UP000504610">
    <property type="component" value="Chromosome 9"/>
</dbReference>
<reference evidence="3" key="1">
    <citation type="journal article" date="2019" name="Database">
        <title>The radish genome database (RadishGD): an integrated information resource for radish genomics.</title>
        <authorList>
            <person name="Yu H.J."/>
            <person name="Baek S."/>
            <person name="Lee Y.J."/>
            <person name="Cho A."/>
            <person name="Mun J.H."/>
        </authorList>
    </citation>
    <scope>NUCLEOTIDE SEQUENCE [LARGE SCALE GENOMIC DNA]</scope>
    <source>
        <strain evidence="3">cv. WK10039</strain>
    </source>
</reference>
<name>A0A6J0L008_RAPSA</name>
<dbReference type="Pfam" id="PF00226">
    <property type="entry name" value="DnaJ"/>
    <property type="match status" value="1"/>
</dbReference>
<proteinExistence type="predicted"/>
<reference evidence="4" key="2">
    <citation type="submission" date="2025-08" db="UniProtKB">
        <authorList>
            <consortium name="RefSeq"/>
        </authorList>
    </citation>
    <scope>IDENTIFICATION</scope>
    <source>
        <tissue evidence="4">Leaf</tissue>
    </source>
</reference>
<dbReference type="PANTHER" id="PTHR45376">
    <property type="entry name" value="CHAPERONE DNAJ-DOMAIN SUPERFAMILY PROTEIN-RELATED"/>
    <property type="match status" value="1"/>
</dbReference>
<evidence type="ECO:0000313" key="4">
    <source>
        <dbReference type="RefSeq" id="XP_018453128.1"/>
    </source>
</evidence>
<protein>
    <submittedName>
        <fullName evidence="4">Uncharacterized protein LOC108824245</fullName>
    </submittedName>
</protein>
<dbReference type="InterPro" id="IPR036869">
    <property type="entry name" value="J_dom_sf"/>
</dbReference>
<dbReference type="GeneID" id="108824245"/>
<evidence type="ECO:0000259" key="2">
    <source>
        <dbReference type="PROSITE" id="PS50076"/>
    </source>
</evidence>
<dbReference type="AlphaFoldDB" id="A0A6J0L008"/>
<feature type="compositionally biased region" description="Basic residues" evidence="1">
    <location>
        <begin position="113"/>
        <end position="136"/>
    </location>
</feature>
<dbReference type="OrthoDB" id="10250354at2759"/>
<feature type="region of interest" description="Disordered" evidence="1">
    <location>
        <begin position="35"/>
        <end position="65"/>
    </location>
</feature>
<keyword evidence="3" id="KW-1185">Reference proteome</keyword>
<feature type="region of interest" description="Disordered" evidence="1">
    <location>
        <begin position="96"/>
        <end position="149"/>
    </location>
</feature>
<dbReference type="SMART" id="SM00271">
    <property type="entry name" value="DnaJ"/>
    <property type="match status" value="1"/>
</dbReference>
<dbReference type="PROSITE" id="PS50076">
    <property type="entry name" value="DNAJ_2"/>
    <property type="match status" value="1"/>
</dbReference>
<dbReference type="KEGG" id="rsz:108824245"/>
<dbReference type="RefSeq" id="XP_018453128.1">
    <property type="nucleotide sequence ID" value="XM_018597626.2"/>
</dbReference>
<dbReference type="CDD" id="cd06257">
    <property type="entry name" value="DnaJ"/>
    <property type="match status" value="1"/>
</dbReference>
<feature type="compositionally biased region" description="Low complexity" evidence="1">
    <location>
        <begin position="55"/>
        <end position="65"/>
    </location>
</feature>
<dbReference type="PANTHER" id="PTHR45376:SF5">
    <property type="entry name" value="CHAPERONE DNAJ-DOMAIN SUPERFAMILY PROTEIN"/>
    <property type="match status" value="1"/>
</dbReference>
<gene>
    <name evidence="4" type="primary">LOC108824245</name>
</gene>
<dbReference type="SUPFAM" id="SSF46565">
    <property type="entry name" value="Chaperone J-domain"/>
    <property type="match status" value="1"/>
</dbReference>
<organism evidence="3 4">
    <name type="scientific">Raphanus sativus</name>
    <name type="common">Radish</name>
    <name type="synonym">Raphanus raphanistrum var. sativus</name>
    <dbReference type="NCBI Taxonomy" id="3726"/>
    <lineage>
        <taxon>Eukaryota</taxon>
        <taxon>Viridiplantae</taxon>
        <taxon>Streptophyta</taxon>
        <taxon>Embryophyta</taxon>
        <taxon>Tracheophyta</taxon>
        <taxon>Spermatophyta</taxon>
        <taxon>Magnoliopsida</taxon>
        <taxon>eudicotyledons</taxon>
        <taxon>Gunneridae</taxon>
        <taxon>Pentapetalae</taxon>
        <taxon>rosids</taxon>
        <taxon>malvids</taxon>
        <taxon>Brassicales</taxon>
        <taxon>Brassicaceae</taxon>
        <taxon>Brassiceae</taxon>
        <taxon>Raphanus</taxon>
    </lineage>
</organism>
<feature type="domain" description="J" evidence="2">
    <location>
        <begin position="217"/>
        <end position="278"/>
    </location>
</feature>
<evidence type="ECO:0000256" key="1">
    <source>
        <dbReference type="SAM" id="MobiDB-lite"/>
    </source>
</evidence>